<evidence type="ECO:0000259" key="1">
    <source>
        <dbReference type="Pfam" id="PF00462"/>
    </source>
</evidence>
<dbReference type="InterPro" id="IPR036249">
    <property type="entry name" value="Thioredoxin-like_sf"/>
</dbReference>
<sequence>MEEIKMQKTEGSRKAPFKLTLYSLSTCGFCRRAKKFLEENGFPFDWLDVDTLDKETRTVLKDELKSRFSVKVGFPFLAIEHDSGKLQALVGFIERDWEDILL</sequence>
<name>A0ABU9U8J8_9SPIR</name>
<comment type="caution">
    <text evidence="2">The sequence shown here is derived from an EMBL/GenBank/DDBJ whole genome shotgun (WGS) entry which is preliminary data.</text>
</comment>
<dbReference type="SUPFAM" id="SSF52833">
    <property type="entry name" value="Thioredoxin-like"/>
    <property type="match status" value="1"/>
</dbReference>
<dbReference type="Proteomes" id="UP001466331">
    <property type="component" value="Unassembled WGS sequence"/>
</dbReference>
<keyword evidence="3" id="KW-1185">Reference proteome</keyword>
<accession>A0ABU9U8J8</accession>
<dbReference type="Pfam" id="PF00462">
    <property type="entry name" value="Glutaredoxin"/>
    <property type="match status" value="1"/>
</dbReference>
<protein>
    <submittedName>
        <fullName evidence="2">Glutaredoxin family protein</fullName>
    </submittedName>
</protein>
<dbReference type="EMBL" id="JBCHKQ010000001">
    <property type="protein sequence ID" value="MEM5946993.1"/>
    <property type="molecule type" value="Genomic_DNA"/>
</dbReference>
<evidence type="ECO:0000313" key="3">
    <source>
        <dbReference type="Proteomes" id="UP001466331"/>
    </source>
</evidence>
<dbReference type="InterPro" id="IPR002109">
    <property type="entry name" value="Glutaredoxin"/>
</dbReference>
<gene>
    <name evidence="2" type="ORF">WKV44_00380</name>
</gene>
<feature type="domain" description="Glutaredoxin" evidence="1">
    <location>
        <begin position="20"/>
        <end position="64"/>
    </location>
</feature>
<organism evidence="2 3">
    <name type="scientific">Rarispira pelagica</name>
    <dbReference type="NCBI Taxonomy" id="3141764"/>
    <lineage>
        <taxon>Bacteria</taxon>
        <taxon>Pseudomonadati</taxon>
        <taxon>Spirochaetota</taxon>
        <taxon>Spirochaetia</taxon>
        <taxon>Winmispirales</taxon>
        <taxon>Winmispiraceae</taxon>
        <taxon>Rarispira</taxon>
    </lineage>
</organism>
<dbReference type="CDD" id="cd02976">
    <property type="entry name" value="NrdH"/>
    <property type="match status" value="1"/>
</dbReference>
<evidence type="ECO:0000313" key="2">
    <source>
        <dbReference type="EMBL" id="MEM5946993.1"/>
    </source>
</evidence>
<dbReference type="Gene3D" id="3.40.30.10">
    <property type="entry name" value="Glutaredoxin"/>
    <property type="match status" value="1"/>
</dbReference>
<proteinExistence type="predicted"/>
<dbReference type="PROSITE" id="PS51354">
    <property type="entry name" value="GLUTAREDOXIN_2"/>
    <property type="match status" value="1"/>
</dbReference>
<dbReference type="RefSeq" id="WP_420068447.1">
    <property type="nucleotide sequence ID" value="NZ_JBCHKQ010000001.1"/>
</dbReference>
<reference evidence="2 3" key="1">
    <citation type="submission" date="2024-03" db="EMBL/GenBank/DDBJ databases">
        <title>Ignisphaera cupida sp. nov., a hyperthermophilic hydrolytic archaeon from a hot spring of Kamchatka, and proposal of Ignisphaeraceae fam. nov.</title>
        <authorList>
            <person name="Podosokorskaya O.A."/>
            <person name="Elcheninov A.G."/>
            <person name="Maltseva A.I."/>
            <person name="Zayulina K.S."/>
            <person name="Novikov A."/>
            <person name="Merkel A.Y."/>
        </authorList>
    </citation>
    <scope>NUCLEOTIDE SEQUENCE [LARGE SCALE GENOMIC DNA]</scope>
    <source>
        <strain evidence="2 3">38H-sp</strain>
    </source>
</reference>